<sequence length="127" mass="13484">MGRPEPRRGRSDDARDAAQQRGRRGREARRGRLVSPVLPRSRGSQIYLCLLVGVGVGLALVGVGHWRAGLLVVGVTFGLGGLARAVVPQDHVGMLRVRGRTFDIVWLTLLGVSLAVLALVVPPGPPA</sequence>
<keyword evidence="4" id="KW-1185">Reference proteome</keyword>
<dbReference type="STRING" id="2041.AERYTH_03920"/>
<dbReference type="InterPro" id="IPR021385">
    <property type="entry name" value="DUF3017"/>
</dbReference>
<evidence type="ECO:0008006" key="5">
    <source>
        <dbReference type="Google" id="ProtNLM"/>
    </source>
</evidence>
<dbReference type="AlphaFoldDB" id="A0A0U3KFW5"/>
<feature type="transmembrane region" description="Helical" evidence="2">
    <location>
        <begin position="46"/>
        <end position="63"/>
    </location>
</feature>
<accession>A0A0U3KFW5</accession>
<dbReference type="Pfam" id="PF11222">
    <property type="entry name" value="DUF3017"/>
    <property type="match status" value="1"/>
</dbReference>
<gene>
    <name evidence="3" type="ORF">AERYTH_03920</name>
</gene>
<feature type="transmembrane region" description="Helical" evidence="2">
    <location>
        <begin position="99"/>
        <end position="121"/>
    </location>
</feature>
<proteinExistence type="predicted"/>
<keyword evidence="2" id="KW-1133">Transmembrane helix</keyword>
<organism evidence="3 4">
    <name type="scientific">Aeromicrobium erythreum</name>
    <dbReference type="NCBI Taxonomy" id="2041"/>
    <lineage>
        <taxon>Bacteria</taxon>
        <taxon>Bacillati</taxon>
        <taxon>Actinomycetota</taxon>
        <taxon>Actinomycetes</taxon>
        <taxon>Propionibacteriales</taxon>
        <taxon>Nocardioidaceae</taxon>
        <taxon>Aeromicrobium</taxon>
    </lineage>
</organism>
<keyword evidence="2" id="KW-0812">Transmembrane</keyword>
<dbReference type="PATRIC" id="fig|2041.4.peg.818"/>
<feature type="transmembrane region" description="Helical" evidence="2">
    <location>
        <begin position="69"/>
        <end position="87"/>
    </location>
</feature>
<feature type="compositionally biased region" description="Basic and acidic residues" evidence="1">
    <location>
        <begin position="1"/>
        <end position="18"/>
    </location>
</feature>
<dbReference type="KEGG" id="aer:AERYTH_03920"/>
<protein>
    <recommendedName>
        <fullName evidence="5">DUF3017 domain-containing protein</fullName>
    </recommendedName>
</protein>
<evidence type="ECO:0000313" key="3">
    <source>
        <dbReference type="EMBL" id="ALX03907.1"/>
    </source>
</evidence>
<name>A0A0U3KFW5_9ACTN</name>
<evidence type="ECO:0000313" key="4">
    <source>
        <dbReference type="Proteomes" id="UP000067689"/>
    </source>
</evidence>
<reference evidence="3 4" key="1">
    <citation type="journal article" date="1991" name="Int. J. Syst. Bacteriol.">
        <title>Description of the erythromycin-producing bacterium Arthrobacter sp. strain NRRL B-3381 as Aeromicrobium erythreum gen. nov., sp. nov.</title>
        <authorList>
            <person name="Miller E.S."/>
            <person name="Woese C.R."/>
            <person name="Brenner S."/>
        </authorList>
    </citation>
    <scope>NUCLEOTIDE SEQUENCE [LARGE SCALE GENOMIC DNA]</scope>
    <source>
        <strain evidence="3 4">AR18</strain>
    </source>
</reference>
<dbReference type="Proteomes" id="UP000067689">
    <property type="component" value="Chromosome"/>
</dbReference>
<dbReference type="EMBL" id="CP011502">
    <property type="protein sequence ID" value="ALX03907.1"/>
    <property type="molecule type" value="Genomic_DNA"/>
</dbReference>
<evidence type="ECO:0000256" key="2">
    <source>
        <dbReference type="SAM" id="Phobius"/>
    </source>
</evidence>
<keyword evidence="2" id="KW-0472">Membrane</keyword>
<feature type="compositionally biased region" description="Basic residues" evidence="1">
    <location>
        <begin position="21"/>
        <end position="32"/>
    </location>
</feature>
<feature type="region of interest" description="Disordered" evidence="1">
    <location>
        <begin position="1"/>
        <end position="33"/>
    </location>
</feature>
<evidence type="ECO:0000256" key="1">
    <source>
        <dbReference type="SAM" id="MobiDB-lite"/>
    </source>
</evidence>